<evidence type="ECO:0000256" key="2">
    <source>
        <dbReference type="SAM" id="Coils"/>
    </source>
</evidence>
<dbReference type="Pfam" id="PF00076">
    <property type="entry name" value="RRM_1"/>
    <property type="match status" value="4"/>
</dbReference>
<dbReference type="EMBL" id="HG994591">
    <property type="protein sequence ID" value="CAF2815676.1"/>
    <property type="molecule type" value="Genomic_DNA"/>
</dbReference>
<feature type="compositionally biased region" description="Basic residues" evidence="3">
    <location>
        <begin position="1299"/>
        <end position="1313"/>
    </location>
</feature>
<dbReference type="Proteomes" id="UP000675881">
    <property type="component" value="Chromosome 12"/>
</dbReference>
<dbReference type="Gene3D" id="3.30.70.330">
    <property type="match status" value="4"/>
</dbReference>
<feature type="compositionally biased region" description="Low complexity" evidence="3">
    <location>
        <begin position="238"/>
        <end position="261"/>
    </location>
</feature>
<evidence type="ECO:0000256" key="3">
    <source>
        <dbReference type="SAM" id="MobiDB-lite"/>
    </source>
</evidence>
<feature type="region of interest" description="Disordered" evidence="3">
    <location>
        <begin position="1279"/>
        <end position="1368"/>
    </location>
</feature>
<feature type="domain" description="RRM" evidence="4">
    <location>
        <begin position="466"/>
        <end position="538"/>
    </location>
</feature>
<feature type="domain" description="RRM" evidence="4">
    <location>
        <begin position="385"/>
        <end position="462"/>
    </location>
</feature>
<organism evidence="5 6">
    <name type="scientific">Lepeophtheirus salmonis</name>
    <name type="common">Salmon louse</name>
    <name type="synonym">Caligus salmonis</name>
    <dbReference type="NCBI Taxonomy" id="72036"/>
    <lineage>
        <taxon>Eukaryota</taxon>
        <taxon>Metazoa</taxon>
        <taxon>Ecdysozoa</taxon>
        <taxon>Arthropoda</taxon>
        <taxon>Crustacea</taxon>
        <taxon>Multicrustacea</taxon>
        <taxon>Hexanauplia</taxon>
        <taxon>Copepoda</taxon>
        <taxon>Siphonostomatoida</taxon>
        <taxon>Caligidae</taxon>
        <taxon>Lepeophtheirus</taxon>
    </lineage>
</organism>
<keyword evidence="1" id="KW-0694">RNA-binding</keyword>
<keyword evidence="2" id="KW-0175">Coiled coil</keyword>
<feature type="region of interest" description="Disordered" evidence="3">
    <location>
        <begin position="755"/>
        <end position="794"/>
    </location>
</feature>
<reference evidence="5" key="1">
    <citation type="submission" date="2021-02" db="EMBL/GenBank/DDBJ databases">
        <authorList>
            <person name="Bekaert M."/>
        </authorList>
    </citation>
    <scope>NUCLEOTIDE SEQUENCE</scope>
    <source>
        <strain evidence="5">IoA-00</strain>
    </source>
</reference>
<feature type="domain" description="RRM" evidence="4">
    <location>
        <begin position="6"/>
        <end position="97"/>
    </location>
</feature>
<name>A0A7R8H1X8_LEPSM</name>
<feature type="coiled-coil region" evidence="2">
    <location>
        <begin position="896"/>
        <end position="923"/>
    </location>
</feature>
<evidence type="ECO:0000313" key="5">
    <source>
        <dbReference type="EMBL" id="CAF2815676.1"/>
    </source>
</evidence>
<dbReference type="GO" id="GO:0003723">
    <property type="term" value="F:RNA binding"/>
    <property type="evidence" value="ECO:0007669"/>
    <property type="project" value="UniProtKB-UniRule"/>
</dbReference>
<gene>
    <name evidence="5" type="ORF">LSAA_3539</name>
</gene>
<dbReference type="InterPro" id="IPR012677">
    <property type="entry name" value="Nucleotide-bd_a/b_plait_sf"/>
</dbReference>
<dbReference type="InterPro" id="IPR000504">
    <property type="entry name" value="RRM_dom"/>
</dbReference>
<feature type="compositionally biased region" description="Low complexity" evidence="3">
    <location>
        <begin position="755"/>
        <end position="765"/>
    </location>
</feature>
<dbReference type="PANTHER" id="PTHR23189">
    <property type="entry name" value="RNA RECOGNITION MOTIF-CONTAINING"/>
    <property type="match status" value="1"/>
</dbReference>
<sequence>MVRETRHLWVGNLPENIREETILDHFQRFGPVQSVKILWSKKDGIEKGDVGVVGCPAGAGGVGAATVAFMDIKSAGNAVRSEHSLEGRLLRTDYYDPSCGQRGSVPVRLHSLAGEEVYESGAGSVLGSSTGSVGAGGSSGVGVLSRTSHGFMLREFYSGSRRYGEDYIRGRRSLTYGARLSTVSSSGSSSSTSCSYGDRHYWTSGSAGGCGPGPGPSSSTCSSQYLKEEKRLLDSGSRDSSTSSSSRSSSSSSSRSSSRSSLCRQPGGGSSSDDITCFAILLRNLPNRLSDLTLQDSLFHEYNKISNVKAVRVSPSGRISRYAVIYFASYSDISEALNETRNRHFFNANLEAEIFLAGDELIEDKRIYHRPPDGELDEFHPKATRVLYIGNLSRSEVTLSNIHHKFKDYGTVLDIDLKKPGYAYVQYMESSSVVRAIRELDGANWCLDSSVNIRLKLGFGRSAPTKCVWLCNLAECVTEKLLLSEFGKFGKIQDILIDKTRKTALVYYDQAVKAHRGLLEMRGKVLKGKPIQTDYASHECRTAFFEQCKDVRMRTRTWEEEEKFGRKIEYRSMDAPTCRTKRYEDYTPRTNDYEEELKRFQNDRVNNYEFEKQRNYQRNYSENKSLSNIDSSAITTKRYKPLTRAISPPRLIDERDLRDSLNRKTRHRCDVSSKRLLDPRRNKITSDDEKGKKKCDFSISEDLCSTDSSSSNINILVGLANRRIKLAELRRLSSDSTRSLDLSVFNIDKKTSLNSRRLSSSADSSSIKDENDSDLGDSSRPGTPLCDEKPENLNNEAPVRLSSHLRSAEPMHLPLPRFAHDVLSPKSTGSNSNSIIHICGNQSTTTSETSERDLRLKSLSPKMVICNSNLALDKPSDPRLIPAIKSPNVDSDLDSEKEVGTDLRSLEERIRDLDEKYQKWSGSTKGAVSPSNVSIIGSQALSPLISQSLPNHPTVINSSNKYNLDLKPAQPSAIVQILLSRKSVFDEDSKRLECRKTHEEIVSTCDSSYTNSIAGGHTSNFVGNSFSRSTKYVNNYNNISTLPDKPVITSVASSDFSSLLPREIPTMPANSGVPIVTIMQTPSIPPLPSVAGTSTTTNPIKPLVDKRQMISTKPSATVTPTFKSSSVVTIPVIVPSQVKQQLNSVAVNCNKIEKGEASSTTSSPKLNLIKEDFRRQIMTKYHLSPKVSKPDHEKKSDVNITPSNESLSIVKLGRIPRIPKKERKTAEIIGKHSSDNKLCEFEKMKSPLKSFKYECKKRKKDKNQESVISKDKLVCSSINDYHLKPKKRPHEKYSDSSSKIRKHSSHIKNKMKIKSSCNSSKKNDPVSSVNSIKKDKKRHTSSEGLVSDDEQDNDNEPKKNFQFLMTLS</sequence>
<dbReference type="InterPro" id="IPR035979">
    <property type="entry name" value="RBD_domain_sf"/>
</dbReference>
<keyword evidence="6" id="KW-1185">Reference proteome</keyword>
<dbReference type="SUPFAM" id="SSF54928">
    <property type="entry name" value="RNA-binding domain, RBD"/>
    <property type="match status" value="2"/>
</dbReference>
<protein>
    <submittedName>
        <fullName evidence="5">Protein split ends</fullName>
    </submittedName>
</protein>
<proteinExistence type="predicted"/>
<dbReference type="SMART" id="SM00360">
    <property type="entry name" value="RRM"/>
    <property type="match status" value="4"/>
</dbReference>
<evidence type="ECO:0000256" key="1">
    <source>
        <dbReference type="PROSITE-ProRule" id="PRU00176"/>
    </source>
</evidence>
<dbReference type="PROSITE" id="PS50102">
    <property type="entry name" value="RRM"/>
    <property type="match status" value="4"/>
</dbReference>
<evidence type="ECO:0000259" key="4">
    <source>
        <dbReference type="PROSITE" id="PS50102"/>
    </source>
</evidence>
<dbReference type="OrthoDB" id="6407164at2759"/>
<accession>A0A7R8H1X8</accession>
<feature type="region of interest" description="Disordered" evidence="3">
    <location>
        <begin position="232"/>
        <end position="272"/>
    </location>
</feature>
<evidence type="ECO:0000313" key="6">
    <source>
        <dbReference type="Proteomes" id="UP000675881"/>
    </source>
</evidence>
<feature type="domain" description="RRM" evidence="4">
    <location>
        <begin position="278"/>
        <end position="367"/>
    </location>
</feature>